<protein>
    <recommendedName>
        <fullName evidence="5">Large ribosomal subunit protein uL30</fullName>
    </recommendedName>
</protein>
<dbReference type="HAMAP" id="MF_01371_B">
    <property type="entry name" value="Ribosomal_uL30_B"/>
    <property type="match status" value="1"/>
</dbReference>
<dbReference type="InterPro" id="IPR005996">
    <property type="entry name" value="Ribosomal_uL30_bac-type"/>
</dbReference>
<dbReference type="GO" id="GO:0006412">
    <property type="term" value="P:translation"/>
    <property type="evidence" value="ECO:0007669"/>
    <property type="project" value="UniProtKB-UniRule"/>
</dbReference>
<evidence type="ECO:0000256" key="1">
    <source>
        <dbReference type="ARBA" id="ARBA00007594"/>
    </source>
</evidence>
<organism evidence="7 8">
    <name type="scientific">Fusobacterium necrophorum subsp. funduliforme B35</name>
    <dbReference type="NCBI Taxonomy" id="1226633"/>
    <lineage>
        <taxon>Bacteria</taxon>
        <taxon>Fusobacteriati</taxon>
        <taxon>Fusobacteriota</taxon>
        <taxon>Fusobacteriia</taxon>
        <taxon>Fusobacteriales</taxon>
        <taxon>Fusobacteriaceae</taxon>
        <taxon>Fusobacterium</taxon>
    </lineage>
</organism>
<evidence type="ECO:0000313" key="8">
    <source>
        <dbReference type="Proteomes" id="UP000031184"/>
    </source>
</evidence>
<dbReference type="OrthoDB" id="9812790at2"/>
<comment type="caution">
    <text evidence="7">The sequence shown here is derived from an EMBL/GenBank/DDBJ whole genome shotgun (WGS) entry which is preliminary data.</text>
</comment>
<dbReference type="Pfam" id="PF00327">
    <property type="entry name" value="Ribosomal_L30"/>
    <property type="match status" value="1"/>
</dbReference>
<dbReference type="InterPro" id="IPR036919">
    <property type="entry name" value="Ribo_uL30_ferredoxin-like_sf"/>
</dbReference>
<proteinExistence type="inferred from homology"/>
<dbReference type="NCBIfam" id="TIGR01308">
    <property type="entry name" value="rpmD_bact"/>
    <property type="match status" value="1"/>
</dbReference>
<comment type="subunit">
    <text evidence="2 5">Part of the 50S ribosomal subunit.</text>
</comment>
<dbReference type="GO" id="GO:0022625">
    <property type="term" value="C:cytosolic large ribosomal subunit"/>
    <property type="evidence" value="ECO:0007669"/>
    <property type="project" value="TreeGrafter"/>
</dbReference>
<name>A0A017H3K2_9FUSO</name>
<reference evidence="7 8" key="1">
    <citation type="submission" date="2013-08" db="EMBL/GenBank/DDBJ databases">
        <title>An opportunistic ruminal bacterium that causes liver abscesses in cattle.</title>
        <authorList>
            <person name="Benahmed F.H."/>
            <person name="Rasmussen M."/>
            <person name="Harbottle H."/>
            <person name="Soppet D."/>
            <person name="Nagaraja T.G."/>
            <person name="Davidson M."/>
        </authorList>
    </citation>
    <scope>NUCLEOTIDE SEQUENCE [LARGE SCALE GENOMIC DNA]</scope>
    <source>
        <strain evidence="7 8">B35</strain>
    </source>
</reference>
<dbReference type="EMBL" id="AUZI01000008">
    <property type="protein sequence ID" value="KID50107.1"/>
    <property type="molecule type" value="Genomic_DNA"/>
</dbReference>
<comment type="similarity">
    <text evidence="1 5">Belongs to the universal ribosomal protein uL30 family.</text>
</comment>
<dbReference type="Proteomes" id="UP000031184">
    <property type="component" value="Unassembled WGS sequence"/>
</dbReference>
<dbReference type="SUPFAM" id="SSF55129">
    <property type="entry name" value="Ribosomal protein L30p/L7e"/>
    <property type="match status" value="1"/>
</dbReference>
<dbReference type="CDD" id="cd01658">
    <property type="entry name" value="Ribosomal_L30"/>
    <property type="match status" value="1"/>
</dbReference>
<dbReference type="InterPro" id="IPR016082">
    <property type="entry name" value="Ribosomal_uL30_ferredoxin-like"/>
</dbReference>
<evidence type="ECO:0000256" key="2">
    <source>
        <dbReference type="ARBA" id="ARBA00011838"/>
    </source>
</evidence>
<dbReference type="GO" id="GO:0003735">
    <property type="term" value="F:structural constituent of ribosome"/>
    <property type="evidence" value="ECO:0007669"/>
    <property type="project" value="InterPro"/>
</dbReference>
<keyword evidence="4 5" id="KW-0687">Ribonucleoprotein</keyword>
<evidence type="ECO:0000313" key="7">
    <source>
        <dbReference type="EMBL" id="KID50107.1"/>
    </source>
</evidence>
<accession>A0A017H3K2</accession>
<dbReference type="AlphaFoldDB" id="A0A017H3K2"/>
<evidence type="ECO:0000256" key="5">
    <source>
        <dbReference type="HAMAP-Rule" id="MF_01371"/>
    </source>
</evidence>
<dbReference type="RefSeq" id="WP_005956177.1">
    <property type="nucleotide sequence ID" value="NZ_AOJP01000008.1"/>
</dbReference>
<dbReference type="GeneID" id="75076728"/>
<keyword evidence="3 5" id="KW-0689">Ribosomal protein</keyword>
<sequence length="61" mass="6953">MSKLRIELVKSMIGRKPNHIATLKSLGLKKMHDVVEHTMTPELKGKLAQVEYLLKIEEVQA</sequence>
<gene>
    <name evidence="5" type="primary">rpmD</name>
    <name evidence="7" type="ORF">C095_01525</name>
</gene>
<evidence type="ECO:0000256" key="4">
    <source>
        <dbReference type="ARBA" id="ARBA00023274"/>
    </source>
</evidence>
<feature type="domain" description="Large ribosomal subunit protein uL30-like ferredoxin-like fold" evidence="6">
    <location>
        <begin position="4"/>
        <end position="53"/>
    </location>
</feature>
<dbReference type="PIRSF" id="PIRSF002211">
    <property type="entry name" value="Ribosomal_L30_bac-type"/>
    <property type="match status" value="1"/>
</dbReference>
<evidence type="ECO:0000259" key="6">
    <source>
        <dbReference type="Pfam" id="PF00327"/>
    </source>
</evidence>
<dbReference type="Gene3D" id="3.30.1390.20">
    <property type="entry name" value="Ribosomal protein L30, ferredoxin-like fold domain"/>
    <property type="match status" value="1"/>
</dbReference>
<evidence type="ECO:0000256" key="3">
    <source>
        <dbReference type="ARBA" id="ARBA00022980"/>
    </source>
</evidence>
<dbReference type="PANTHER" id="PTHR15892:SF2">
    <property type="entry name" value="LARGE RIBOSOMAL SUBUNIT PROTEIN UL30M"/>
    <property type="match status" value="1"/>
</dbReference>
<dbReference type="PATRIC" id="fig|1226633.4.peg.305"/>
<dbReference type="PANTHER" id="PTHR15892">
    <property type="entry name" value="MITOCHONDRIAL RIBOSOMAL PROTEIN L30"/>
    <property type="match status" value="1"/>
</dbReference>